<evidence type="ECO:0000256" key="3">
    <source>
        <dbReference type="SAM" id="MobiDB-lite"/>
    </source>
</evidence>
<feature type="compositionally biased region" description="Pro residues" evidence="3">
    <location>
        <begin position="14"/>
        <end position="28"/>
    </location>
</feature>
<dbReference type="EMBL" id="JBFASG010000039">
    <property type="protein sequence ID" value="MEV4926790.1"/>
    <property type="molecule type" value="Genomic_DNA"/>
</dbReference>
<dbReference type="InterPro" id="IPR001216">
    <property type="entry name" value="P-phosphate_BS"/>
</dbReference>
<evidence type="ECO:0000313" key="5">
    <source>
        <dbReference type="EMBL" id="MEV4926790.1"/>
    </source>
</evidence>
<organism evidence="5 6">
    <name type="scientific">Streptomyces roseoverticillatus</name>
    <dbReference type="NCBI Taxonomy" id="66429"/>
    <lineage>
        <taxon>Bacteria</taxon>
        <taxon>Bacillati</taxon>
        <taxon>Actinomycetota</taxon>
        <taxon>Actinomycetes</taxon>
        <taxon>Kitasatosporales</taxon>
        <taxon>Streptomycetaceae</taxon>
        <taxon>Streptomyces</taxon>
    </lineage>
</organism>
<evidence type="ECO:0000313" key="6">
    <source>
        <dbReference type="Proteomes" id="UP001552479"/>
    </source>
</evidence>
<dbReference type="Pfam" id="PF00291">
    <property type="entry name" value="PALP"/>
    <property type="match status" value="1"/>
</dbReference>
<proteinExistence type="predicted"/>
<dbReference type="Proteomes" id="UP001552479">
    <property type="component" value="Unassembled WGS sequence"/>
</dbReference>
<dbReference type="InterPro" id="IPR036052">
    <property type="entry name" value="TrpB-like_PALP_sf"/>
</dbReference>
<keyword evidence="6" id="KW-1185">Reference proteome</keyword>
<reference evidence="5 6" key="1">
    <citation type="submission" date="2024-06" db="EMBL/GenBank/DDBJ databases">
        <title>The Natural Products Discovery Center: Release of the First 8490 Sequenced Strains for Exploring Actinobacteria Biosynthetic Diversity.</title>
        <authorList>
            <person name="Kalkreuter E."/>
            <person name="Kautsar S.A."/>
            <person name="Yang D."/>
            <person name="Bader C.D."/>
            <person name="Teijaro C.N."/>
            <person name="Fluegel L."/>
            <person name="Davis C.M."/>
            <person name="Simpson J.R."/>
            <person name="Lauterbach L."/>
            <person name="Steele A.D."/>
            <person name="Gui C."/>
            <person name="Meng S."/>
            <person name="Li G."/>
            <person name="Viehrig K."/>
            <person name="Ye F."/>
            <person name="Su P."/>
            <person name="Kiefer A.F."/>
            <person name="Nichols A."/>
            <person name="Cepeda A.J."/>
            <person name="Yan W."/>
            <person name="Fan B."/>
            <person name="Jiang Y."/>
            <person name="Adhikari A."/>
            <person name="Zheng C.-J."/>
            <person name="Schuster L."/>
            <person name="Cowan T.M."/>
            <person name="Smanski M.J."/>
            <person name="Chevrette M.G."/>
            <person name="De Carvalho L.P.S."/>
            <person name="Shen B."/>
        </authorList>
    </citation>
    <scope>NUCLEOTIDE SEQUENCE [LARGE SCALE GENOMIC DNA]</scope>
    <source>
        <strain evidence="5 6">NPDC053791</strain>
    </source>
</reference>
<dbReference type="PROSITE" id="PS00901">
    <property type="entry name" value="CYS_SYNTHASE"/>
    <property type="match status" value="1"/>
</dbReference>
<evidence type="ECO:0000256" key="2">
    <source>
        <dbReference type="ARBA" id="ARBA00022898"/>
    </source>
</evidence>
<comment type="caution">
    <text evidence="5">The sequence shown here is derived from an EMBL/GenBank/DDBJ whole genome shotgun (WGS) entry which is preliminary data.</text>
</comment>
<keyword evidence="2" id="KW-0663">Pyridoxal phosphate</keyword>
<feature type="domain" description="Tryptophan synthase beta chain-like PALP" evidence="4">
    <location>
        <begin position="54"/>
        <end position="343"/>
    </location>
</feature>
<evidence type="ECO:0000256" key="1">
    <source>
        <dbReference type="ARBA" id="ARBA00001933"/>
    </source>
</evidence>
<name>A0ABV3J2V2_9ACTN</name>
<evidence type="ECO:0000259" key="4">
    <source>
        <dbReference type="Pfam" id="PF00291"/>
    </source>
</evidence>
<gene>
    <name evidence="5" type="ORF">AB0L03_28865</name>
</gene>
<dbReference type="RefSeq" id="WP_366090106.1">
    <property type="nucleotide sequence ID" value="NZ_JBFASG010000039.1"/>
</dbReference>
<dbReference type="SUPFAM" id="SSF53686">
    <property type="entry name" value="Tryptophan synthase beta subunit-like PLP-dependent enzymes"/>
    <property type="match status" value="1"/>
</dbReference>
<dbReference type="PANTHER" id="PTHR10314">
    <property type="entry name" value="CYSTATHIONINE BETA-SYNTHASE"/>
    <property type="match status" value="1"/>
</dbReference>
<dbReference type="InterPro" id="IPR050214">
    <property type="entry name" value="Cys_Synth/Cystath_Beta-Synth"/>
</dbReference>
<feature type="compositionally biased region" description="Polar residues" evidence="3">
    <location>
        <begin position="1"/>
        <end position="11"/>
    </location>
</feature>
<comment type="cofactor">
    <cofactor evidence="1">
        <name>pyridoxal 5'-phosphate</name>
        <dbReference type="ChEBI" id="CHEBI:597326"/>
    </cofactor>
</comment>
<feature type="region of interest" description="Disordered" evidence="3">
    <location>
        <begin position="1"/>
        <end position="29"/>
    </location>
</feature>
<protein>
    <submittedName>
        <fullName evidence="5">Pyridoxal-phosphate dependent enzyme</fullName>
    </submittedName>
</protein>
<sequence>MLQAGNNTYSSHPAPRPEPLEAPYPPGRLDPALAAVDTAAVAERHPAYAKFGQELGNTSLIEVPGVPGGAAVLAKCEWENPAGSIKDRVAHALLGSALRRHGDRPPGELRVLEYSGGSLANALSRLCADLGVPARFVLSSASPGSLLGTLAERGARVDLVDKERGFLEVVREALRIAAAEPGWTLLYQHRNPANVLLHERTTGAELIAQLGGRVPAAWVASIGTGGTLVGVLRALRGRFPGVRAVGVTPAELPYGSERPPNGRRKYAGSGGMGHGIRQPFVTLYDDETEQRTVSYPRAFAAMGEFHDLTGLRIGSSAAANWLAAKDIAAGLPPSATVVTVFPDAGTPEEWERLGR</sequence>
<dbReference type="InterPro" id="IPR001926">
    <property type="entry name" value="TrpB-like_PALP"/>
</dbReference>
<accession>A0ABV3J2V2</accession>
<dbReference type="Gene3D" id="3.40.50.1100">
    <property type="match status" value="2"/>
</dbReference>